<evidence type="ECO:0000313" key="3">
    <source>
        <dbReference type="Proteomes" id="UP000046090"/>
    </source>
</evidence>
<dbReference type="AlphaFoldDB" id="A0A0K2YA11"/>
<dbReference type="Proteomes" id="UP000046090">
    <property type="component" value="Unassembled WGS sequence"/>
</dbReference>
<dbReference type="EMBL" id="CDMK01000003">
    <property type="protein sequence ID" value="CRI35022.1"/>
    <property type="molecule type" value="Genomic_DNA"/>
</dbReference>
<gene>
    <name evidence="2" type="ORF">HHE01_00200</name>
</gene>
<feature type="region of interest" description="Disordered" evidence="1">
    <location>
        <begin position="544"/>
        <end position="579"/>
    </location>
</feature>
<proteinExistence type="predicted"/>
<dbReference type="InterPro" id="IPR032427">
    <property type="entry name" value="P22_portal"/>
</dbReference>
<dbReference type="GeneID" id="76197516"/>
<sequence length="579" mass="66372">MRDFSTLLRDFKKDQDKASKSIQEFKQAKAYYHGNQLPPDVLSIITERGQTPIVENIYKMIVNKIMGYKIQSIQEVRLTPRQEEDKPLADLLNDLLKYFSQKKNYDKEMIKRDKDLIMGGLAVVELWAVDDGGGNIDIEIKALDPQSFIIDAFSTDSNALDARRLHKVMQVPEENAKDILGGVEIVYDNGGDDERMAIIIESWVKEKHGWDRYLWNQEGGIYLHEPTPFKNKMHPFIVAKFYTDEEGNYYGLFRDVKPMQDYINYAENRMGNMMGSFKAMFEEDSVINIDEFVETMSLDNAIVRVRPGALKDQKIQFLNNQADIAALSQKSEQKRNLLKILAGLNDESLGMAINRQSGVAIAQRRESGLMGLQNFLKVSDDMDKLIFELAVSLISHYFTKKQVFRIVDPKVGDRYFSINSSENNRIKPCKFDLIYKTQLKTESKDERFSHWNELLKVIGPIRPDLVPHLLPLMLKDMDSPIIADIQEVLAQAEEAQAKQAQASAPYQEQLQALELEKLKAQVIELQAKAHKYTQQGELVQSQTTTEQIAQVQHAQNPAPQNTPKGSKWQKYPSAQHLEY</sequence>
<dbReference type="Pfam" id="PF16510">
    <property type="entry name" value="P22_portal"/>
    <property type="match status" value="1"/>
</dbReference>
<organism evidence="2 3">
    <name type="scientific">Helicobacter heilmannii</name>
    <dbReference type="NCBI Taxonomy" id="35817"/>
    <lineage>
        <taxon>Bacteria</taxon>
        <taxon>Pseudomonadati</taxon>
        <taxon>Campylobacterota</taxon>
        <taxon>Epsilonproteobacteria</taxon>
        <taxon>Campylobacterales</taxon>
        <taxon>Helicobacteraceae</taxon>
        <taxon>Helicobacter</taxon>
    </lineage>
</organism>
<keyword evidence="3" id="KW-1185">Reference proteome</keyword>
<accession>A0A0K2YA11</accession>
<evidence type="ECO:0000313" key="2">
    <source>
        <dbReference type="EMBL" id="CRI35022.1"/>
    </source>
</evidence>
<evidence type="ECO:0000256" key="1">
    <source>
        <dbReference type="SAM" id="MobiDB-lite"/>
    </source>
</evidence>
<protein>
    <submittedName>
        <fullName evidence="2">Portal protein</fullName>
    </submittedName>
</protein>
<reference evidence="3" key="1">
    <citation type="submission" date="2014-12" db="EMBL/GenBank/DDBJ databases">
        <authorList>
            <person name="Smet A."/>
        </authorList>
    </citation>
    <scope>NUCLEOTIDE SEQUENCE [LARGE SCALE GENOMIC DNA]</scope>
</reference>
<name>A0A0K2YA11_HELHE</name>
<dbReference type="RefSeq" id="WP_015106643.1">
    <property type="nucleotide sequence ID" value="NZ_CDMK01000003.1"/>
</dbReference>
<feature type="compositionally biased region" description="Polar residues" evidence="1">
    <location>
        <begin position="544"/>
        <end position="564"/>
    </location>
</feature>